<sequence length="261" mass="26413">MAIIVLSHGSRHPAAAGAVEELARATEDLTGEVTRAAYLDFTAPTLADAALTLALAGETQATVVPLLFTEGYHARVDVPTVAAEASELTGVDLRVAPVLGTGSDIAALLAARVHDPSAHLVIYSVGSSNAQANAAVERLAVRVGDLTGQSTSCIFATKAAGTPYGLAGVDAQCATHGSAEVLPLFVAPGLLLDLLEPRGVHRIGKTYDGGVPEPLGAALAPIVAARARGGAPGVGHARHSGQVAPVRFPLRGHATSVTVRN</sequence>
<accession>A0A540R8Y9</accession>
<dbReference type="GO" id="GO:0046872">
    <property type="term" value="F:metal ion binding"/>
    <property type="evidence" value="ECO:0007669"/>
    <property type="project" value="UniProtKB-KW"/>
</dbReference>
<reference evidence="3 4" key="1">
    <citation type="submission" date="2019-06" db="EMBL/GenBank/DDBJ databases">
        <title>Draft genome of C. phoceense Strain 272.</title>
        <authorList>
            <person name="Pacheco L.G.C."/>
            <person name="Barberis C.M."/>
            <person name="Almuzara M.N."/>
            <person name="Traglia G.M."/>
            <person name="Santos C.S."/>
            <person name="Rocha D.J.P.G."/>
            <person name="Aguiar E.R.G.R."/>
            <person name="Vay C.A."/>
        </authorList>
    </citation>
    <scope>NUCLEOTIDE SEQUENCE [LARGE SCALE GENOMIC DNA]</scope>
    <source>
        <strain evidence="3 4">272</strain>
    </source>
</reference>
<dbReference type="InterPro" id="IPR002762">
    <property type="entry name" value="CbiX-like"/>
</dbReference>
<dbReference type="Gene3D" id="3.40.50.1400">
    <property type="match status" value="2"/>
</dbReference>
<keyword evidence="1" id="KW-0479">Metal-binding</keyword>
<gene>
    <name evidence="3" type="ORF">EJK80_03495</name>
</gene>
<organism evidence="3 4">
    <name type="scientific">Corynebacterium phoceense</name>
    <dbReference type="NCBI Taxonomy" id="1686286"/>
    <lineage>
        <taxon>Bacteria</taxon>
        <taxon>Bacillati</taxon>
        <taxon>Actinomycetota</taxon>
        <taxon>Actinomycetes</taxon>
        <taxon>Mycobacteriales</taxon>
        <taxon>Corynebacteriaceae</taxon>
        <taxon>Corynebacterium</taxon>
    </lineage>
</organism>
<dbReference type="STRING" id="1686286.GCA_900092335_00905"/>
<keyword evidence="4" id="KW-1185">Reference proteome</keyword>
<dbReference type="RefSeq" id="WP_070539525.1">
    <property type="nucleotide sequence ID" value="NZ_VHIR01000003.1"/>
</dbReference>
<dbReference type="Proteomes" id="UP000318080">
    <property type="component" value="Unassembled WGS sequence"/>
</dbReference>
<evidence type="ECO:0000256" key="1">
    <source>
        <dbReference type="ARBA" id="ARBA00022723"/>
    </source>
</evidence>
<evidence type="ECO:0000313" key="3">
    <source>
        <dbReference type="EMBL" id="TQE44206.1"/>
    </source>
</evidence>
<dbReference type="AlphaFoldDB" id="A0A540R8Y9"/>
<evidence type="ECO:0000313" key="4">
    <source>
        <dbReference type="Proteomes" id="UP000318080"/>
    </source>
</evidence>
<dbReference type="GO" id="GO:0016829">
    <property type="term" value="F:lyase activity"/>
    <property type="evidence" value="ECO:0007669"/>
    <property type="project" value="UniProtKB-KW"/>
</dbReference>
<evidence type="ECO:0000256" key="2">
    <source>
        <dbReference type="ARBA" id="ARBA00023239"/>
    </source>
</evidence>
<comment type="caution">
    <text evidence="3">The sequence shown here is derived from an EMBL/GenBank/DDBJ whole genome shotgun (WGS) entry which is preliminary data.</text>
</comment>
<protein>
    <submittedName>
        <fullName evidence="3">Sirohydrochlorin cobaltochelatase</fullName>
    </submittedName>
</protein>
<dbReference type="Pfam" id="PF01903">
    <property type="entry name" value="CbiX"/>
    <property type="match status" value="1"/>
</dbReference>
<dbReference type="EMBL" id="VHIR01000003">
    <property type="protein sequence ID" value="TQE44206.1"/>
    <property type="molecule type" value="Genomic_DNA"/>
</dbReference>
<name>A0A540R8Y9_9CORY</name>
<dbReference type="SUPFAM" id="SSF53800">
    <property type="entry name" value="Chelatase"/>
    <property type="match status" value="1"/>
</dbReference>
<keyword evidence="2" id="KW-0456">Lyase</keyword>
<dbReference type="PANTHER" id="PTHR33542:SF5">
    <property type="entry name" value="FERROCHELATASE CHE1"/>
    <property type="match status" value="1"/>
</dbReference>
<dbReference type="PANTHER" id="PTHR33542">
    <property type="entry name" value="SIROHYDROCHLORIN FERROCHELATASE, CHLOROPLASTIC"/>
    <property type="match status" value="1"/>
</dbReference>
<proteinExistence type="predicted"/>
<dbReference type="CDD" id="cd03416">
    <property type="entry name" value="CbiX_SirB_N"/>
    <property type="match status" value="1"/>
</dbReference>
<dbReference type="InterPro" id="IPR050963">
    <property type="entry name" value="Sirohydro_Cobaltochel/CbiX"/>
</dbReference>